<name>A0A0E9PIP3_ANGAN</name>
<protein>
    <submittedName>
        <fullName evidence="1">Uncharacterized protein</fullName>
    </submittedName>
</protein>
<organism evidence="1">
    <name type="scientific">Anguilla anguilla</name>
    <name type="common">European freshwater eel</name>
    <name type="synonym">Muraena anguilla</name>
    <dbReference type="NCBI Taxonomy" id="7936"/>
    <lineage>
        <taxon>Eukaryota</taxon>
        <taxon>Metazoa</taxon>
        <taxon>Chordata</taxon>
        <taxon>Craniata</taxon>
        <taxon>Vertebrata</taxon>
        <taxon>Euteleostomi</taxon>
        <taxon>Actinopterygii</taxon>
        <taxon>Neopterygii</taxon>
        <taxon>Teleostei</taxon>
        <taxon>Anguilliformes</taxon>
        <taxon>Anguillidae</taxon>
        <taxon>Anguilla</taxon>
    </lineage>
</organism>
<sequence>MHFGVSHLCRLELRDLIRTHFHTLCFIFLYTNELQPSIYY</sequence>
<dbReference type="AlphaFoldDB" id="A0A0E9PIP3"/>
<dbReference type="EMBL" id="GBXM01104859">
    <property type="protein sequence ID" value="JAH03718.1"/>
    <property type="molecule type" value="Transcribed_RNA"/>
</dbReference>
<proteinExistence type="predicted"/>
<accession>A0A0E9PIP3</accession>
<evidence type="ECO:0000313" key="1">
    <source>
        <dbReference type="EMBL" id="JAH03718.1"/>
    </source>
</evidence>
<reference evidence="1" key="1">
    <citation type="submission" date="2014-11" db="EMBL/GenBank/DDBJ databases">
        <authorList>
            <person name="Amaro Gonzalez C."/>
        </authorList>
    </citation>
    <scope>NUCLEOTIDE SEQUENCE</scope>
</reference>
<reference evidence="1" key="2">
    <citation type="journal article" date="2015" name="Fish Shellfish Immunol.">
        <title>Early steps in the European eel (Anguilla anguilla)-Vibrio vulnificus interaction in the gills: Role of the RtxA13 toxin.</title>
        <authorList>
            <person name="Callol A."/>
            <person name="Pajuelo D."/>
            <person name="Ebbesson L."/>
            <person name="Teles M."/>
            <person name="MacKenzie S."/>
            <person name="Amaro C."/>
        </authorList>
    </citation>
    <scope>NUCLEOTIDE SEQUENCE</scope>
</reference>